<gene>
    <name evidence="1" type="ORF">T4E_5568</name>
</gene>
<comment type="caution">
    <text evidence="1">The sequence shown here is derived from an EMBL/GenBank/DDBJ whole genome shotgun (WGS) entry which is preliminary data.</text>
</comment>
<accession>A0A0V0Y3L3</accession>
<dbReference type="AlphaFoldDB" id="A0A0V0Y3L3"/>
<reference evidence="1 2" key="1">
    <citation type="submission" date="2015-01" db="EMBL/GenBank/DDBJ databases">
        <title>Evolution of Trichinella species and genotypes.</title>
        <authorList>
            <person name="Korhonen P.K."/>
            <person name="Edoardo P."/>
            <person name="Giuseppe L.R."/>
            <person name="Gasser R.B."/>
        </authorList>
    </citation>
    <scope>NUCLEOTIDE SEQUENCE [LARGE SCALE GENOMIC DNA]</scope>
    <source>
        <strain evidence="1">ISS141</strain>
    </source>
</reference>
<dbReference type="Gene3D" id="1.10.286.90">
    <property type="entry name" value="MFS transporter, transmembrane helix TM10b"/>
    <property type="match status" value="1"/>
</dbReference>
<dbReference type="STRING" id="6337.A0A0V0Y3L3"/>
<dbReference type="Proteomes" id="UP000054815">
    <property type="component" value="Unassembled WGS sequence"/>
</dbReference>
<name>A0A0V0Y3L3_TRIPS</name>
<evidence type="ECO:0000313" key="1">
    <source>
        <dbReference type="EMBL" id="KRX94867.1"/>
    </source>
</evidence>
<organism evidence="1 2">
    <name type="scientific">Trichinella pseudospiralis</name>
    <name type="common">Parasitic roundworm</name>
    <dbReference type="NCBI Taxonomy" id="6337"/>
    <lineage>
        <taxon>Eukaryota</taxon>
        <taxon>Metazoa</taxon>
        <taxon>Ecdysozoa</taxon>
        <taxon>Nematoda</taxon>
        <taxon>Enoplea</taxon>
        <taxon>Dorylaimia</taxon>
        <taxon>Trichinellida</taxon>
        <taxon>Trichinellidae</taxon>
        <taxon>Trichinella</taxon>
    </lineage>
</organism>
<protein>
    <submittedName>
        <fullName evidence="1">Uncharacterized protein</fullName>
    </submittedName>
</protein>
<dbReference type="EMBL" id="JYDU01000065">
    <property type="protein sequence ID" value="KRX94867.1"/>
    <property type="molecule type" value="Genomic_DNA"/>
</dbReference>
<evidence type="ECO:0000313" key="2">
    <source>
        <dbReference type="Proteomes" id="UP000054815"/>
    </source>
</evidence>
<sequence length="87" mass="10253">MKFFNDNSTVLREFESPRWLISKGYYYRAAKALSEIASDLWNRASIEINVKQIQNSVCWLQMLDISISFCEYTMHHDNSSNNLLIIE</sequence>
<proteinExistence type="predicted"/>